<dbReference type="FunFam" id="1.25.40.20:FF:000204">
    <property type="entry name" value="Diacylglycerol kinase"/>
    <property type="match status" value="1"/>
</dbReference>
<dbReference type="GO" id="GO:0043052">
    <property type="term" value="P:thermotaxis"/>
    <property type="evidence" value="ECO:0007669"/>
    <property type="project" value="UniProtKB-ARBA"/>
</dbReference>
<name>A0A2C9GPG5_ANOAR</name>
<evidence type="ECO:0000256" key="7">
    <source>
        <dbReference type="ARBA" id="ARBA00022771"/>
    </source>
</evidence>
<feature type="region of interest" description="Disordered" evidence="13">
    <location>
        <begin position="163"/>
        <end position="278"/>
    </location>
</feature>
<evidence type="ECO:0000256" key="2">
    <source>
        <dbReference type="ARBA" id="ARBA00009280"/>
    </source>
</evidence>
<keyword evidence="11" id="KW-0040">ANK repeat</keyword>
<dbReference type="SUPFAM" id="SSF48403">
    <property type="entry name" value="Ankyrin repeat"/>
    <property type="match status" value="1"/>
</dbReference>
<feature type="compositionally biased region" description="Polar residues" evidence="13">
    <location>
        <begin position="1"/>
        <end position="25"/>
    </location>
</feature>
<evidence type="ECO:0000256" key="10">
    <source>
        <dbReference type="ARBA" id="ARBA00022840"/>
    </source>
</evidence>
<evidence type="ECO:0000256" key="3">
    <source>
        <dbReference type="ARBA" id="ARBA00022679"/>
    </source>
</evidence>
<keyword evidence="8 12" id="KW-0418">Kinase</keyword>
<dbReference type="Proteomes" id="UP000075840">
    <property type="component" value="Unassembled WGS sequence"/>
</dbReference>
<sequence>MHRLRNTFTRSRTPTGAEMKTQSSLEVPKQVRSASFDEIQLEAQRASGQQRSLSVAGAGSSTADDGGSGGMPGVGSLLLQVPQTAPGQRSRSFDLAGSASDEGSAVAAAFLDVPKRFQRRKSSSKTPPPCIHCLYLEEYRRLIGVEQRLYYDSEEYQAYVDYTSSSCSSGDDDDDGDDEADEAGGEEDGTDVDAAGTVLRVSGTHEEDEEQVEEGAGTSVNRVAAVGLAGPSGGPEETRTHFTDGYYDYDYYYDDDEDEEEDETEEAEPDEDNEQHCTTTTTIAAIATTKVEQKKEAELTFGLEAPAYDYASLFQRVSPRRRPRVDGEGSTLLSPPATVASPCRITLTLSPTKPDEEEDQEQQEQQQQSQQTELRTAEIALMLPVDGASSELGAVGEVHDPRPPLPVTVEPAEDGVEPPAPSRTRRRSISRQEAIIVEPTGSSLENVSNASESRPTTPPRPVPDIHTSSDELDCQQQQQQRDLAAQRGRAASMGPILAGVTVRPAPPQESPPPSAGPMVQLPPPTSAATSQAADFVRDIYLQVPDLKRDRAASVDSCFTKVTGAKTEELQPPPDGACLNLLAVPSSGAVRSRSVDIVLPTEEQARYKALALAGPASSAGQQGGGGSGGGPVAHLAPGIIRGGDPHGRQIRCTPDWSENAVSGDHLWVPTSVSGDCCCVGDNECTKHGPRMKCAACKIIAHASCISVLMERSHLQCKPTFRDVGVRQYREQTKTTHHWVHRRTEKGKCKQCGKSLQAKLTFSSKEIVALSCAWCKASYHNKEACFNPERIGEECTLGTHRSIVVPPSWIVKLPRKGNFKSSLRKTPQKKKSKAGKKVSIPREPRTFVIKPIPTANITPVLVFINPKSGGNQGAKLLQKFQWLLNPRQVFDLTQGGPRMGLELFRKVPQLRILACGGDGTVGWVLSVLDQINFVPPPAVGVLPLGTGNDLARALGWGGGYTDEPIGKILANIGNSDTVLLDRWSLKVEPNTSVPNTGDGKDNLPLNVVNNYFSLGVDAHIALEFHEAREAHPEKFNSRLRNKMFYGQAGGKDLLKRKWKGLAEFVTLECDGKDLTPKLKEHKVHAIVFLNIPSYGGGTHPWNKSGGQFEPATDDGMIEVVGLTTYQLPLLQAGGHGTCITQCRTARIVTSKTIPMQVDGEACKLNPSNIELTLLNKAVMLAKKKPGRANVPQEKLESLHMSLMKIMMADYEQHHYDKELLKQSAVNLGSLEVPVTDLEQVRVLINKYCGEQPDSPKLSPDWCFIDSCTAERFFRVDRAQENLHFITDIANDCVFVLDQESPTLPQTPEDEHRRLGAHGTPVAGSLESGDGGAPCSPQAGKLLDRSLSGPPAATASDIPSRKGSQGSQDADGQQARPPIGHDSVGNGQSLDQMVNFKSDFEEVLLPPIVKSSTYRSTLRSAPSARSSPSSAQGQGRSQPPAGQPGGSSGHCPAEGRPRSTMRSKCDPSNLLEKTTDAVIKAAKTGDLVMLKDLHLQGYSLLSIDSTGQTALHHGARCGHKDIVRYLISYAPNSIINMIDNETGQTALHKAAAGRQRSICYMLVAGGANLNIQDNDGRTARMLASNADDFELAFYLENQEQFQLIDFRSNNI</sequence>
<dbReference type="RefSeq" id="XP_040172236.1">
    <property type="nucleotide sequence ID" value="XM_040316302.1"/>
</dbReference>
<dbReference type="PANTHER" id="PTHR11255:SF80">
    <property type="entry name" value="EYE-SPECIFIC DIACYLGLYCEROL KINASE"/>
    <property type="match status" value="1"/>
</dbReference>
<feature type="region of interest" description="Disordered" evidence="13">
    <location>
        <begin position="317"/>
        <end position="529"/>
    </location>
</feature>
<dbReference type="FunFam" id="3.40.50.10330:FF:000020">
    <property type="entry name" value="Diacylglycerol kinase"/>
    <property type="match status" value="1"/>
</dbReference>
<keyword evidence="10 12" id="KW-0067">ATP-binding</keyword>
<dbReference type="InterPro" id="IPR001206">
    <property type="entry name" value="Diacylglycerol_kinase_cat_dom"/>
</dbReference>
<dbReference type="CDD" id="cd20855">
    <property type="entry name" value="C1_DGK_typeIV_rpt2"/>
    <property type="match status" value="1"/>
</dbReference>
<dbReference type="FunFam" id="2.60.200.40:FF:000012">
    <property type="entry name" value="Diacylglycerol kinase"/>
    <property type="match status" value="1"/>
</dbReference>
<evidence type="ECO:0000256" key="12">
    <source>
        <dbReference type="RuleBase" id="RU361128"/>
    </source>
</evidence>
<dbReference type="InterPro" id="IPR016064">
    <property type="entry name" value="NAD/diacylglycerol_kinase_sf"/>
</dbReference>
<keyword evidence="15" id="KW-1185">Reference proteome</keyword>
<dbReference type="PANTHER" id="PTHR11255">
    <property type="entry name" value="DIACYLGLYCEROL KINASE"/>
    <property type="match status" value="1"/>
</dbReference>
<feature type="region of interest" description="Disordered" evidence="13">
    <location>
        <begin position="1410"/>
        <end position="1465"/>
    </location>
</feature>
<dbReference type="CTD" id="31826"/>
<evidence type="ECO:0000256" key="11">
    <source>
        <dbReference type="ARBA" id="ARBA00023043"/>
    </source>
</evidence>
<dbReference type="PROSITE" id="PS50297">
    <property type="entry name" value="ANK_REP_REGION"/>
    <property type="match status" value="2"/>
</dbReference>
<keyword evidence="6 12" id="KW-0547">Nucleotide-binding</keyword>
<protein>
    <recommendedName>
        <fullName evidence="12">Diacylglycerol kinase</fullName>
        <shortName evidence="12">DAG kinase</shortName>
        <ecNumber evidence="12">2.7.1.107</ecNumber>
    </recommendedName>
</protein>
<dbReference type="VEuPathDB" id="VectorBase:AARA21_015496"/>
<feature type="compositionally biased region" description="Low complexity" evidence="13">
    <location>
        <begin position="475"/>
        <end position="491"/>
    </location>
</feature>
<dbReference type="GO" id="GO:0010646">
    <property type="term" value="P:regulation of cell communication"/>
    <property type="evidence" value="ECO:0007669"/>
    <property type="project" value="UniProtKB-ARBA"/>
</dbReference>
<feature type="region of interest" description="Disordered" evidence="13">
    <location>
        <begin position="1299"/>
        <end position="1386"/>
    </location>
</feature>
<dbReference type="GO" id="GO:0023051">
    <property type="term" value="P:regulation of signaling"/>
    <property type="evidence" value="ECO:0007669"/>
    <property type="project" value="UniProtKB-ARBA"/>
</dbReference>
<dbReference type="PROSITE" id="PS50088">
    <property type="entry name" value="ANK_REPEAT"/>
    <property type="match status" value="2"/>
</dbReference>
<evidence type="ECO:0000256" key="4">
    <source>
        <dbReference type="ARBA" id="ARBA00022723"/>
    </source>
</evidence>
<feature type="compositionally biased region" description="Acidic residues" evidence="13">
    <location>
        <begin position="251"/>
        <end position="273"/>
    </location>
</feature>
<organism evidence="14 15">
    <name type="scientific">Anopheles arabiensis</name>
    <name type="common">Mosquito</name>
    <dbReference type="NCBI Taxonomy" id="7173"/>
    <lineage>
        <taxon>Eukaryota</taxon>
        <taxon>Metazoa</taxon>
        <taxon>Ecdysozoa</taxon>
        <taxon>Arthropoda</taxon>
        <taxon>Hexapoda</taxon>
        <taxon>Insecta</taxon>
        <taxon>Pterygota</taxon>
        <taxon>Neoptera</taxon>
        <taxon>Endopterygota</taxon>
        <taxon>Diptera</taxon>
        <taxon>Nematocera</taxon>
        <taxon>Culicoidea</taxon>
        <taxon>Culicidae</taxon>
        <taxon>Anophelinae</taxon>
        <taxon>Anopheles</taxon>
    </lineage>
</organism>
<evidence type="ECO:0000256" key="9">
    <source>
        <dbReference type="ARBA" id="ARBA00022833"/>
    </source>
</evidence>
<feature type="compositionally biased region" description="Pro residues" evidence="13">
    <location>
        <begin position="504"/>
        <end position="525"/>
    </location>
</feature>
<evidence type="ECO:0000256" key="1">
    <source>
        <dbReference type="ARBA" id="ARBA00001383"/>
    </source>
</evidence>
<dbReference type="CDD" id="cd20802">
    <property type="entry name" value="C1_DGK_typeIV_rpt1"/>
    <property type="match status" value="1"/>
</dbReference>
<dbReference type="InterPro" id="IPR002219">
    <property type="entry name" value="PKC_DAG/PE"/>
</dbReference>
<dbReference type="SUPFAM" id="SSF111331">
    <property type="entry name" value="NAD kinase/diacylglycerol kinase-like"/>
    <property type="match status" value="1"/>
</dbReference>
<dbReference type="InterPro" id="IPR036770">
    <property type="entry name" value="Ankyrin_rpt-contain_sf"/>
</dbReference>
<keyword evidence="9" id="KW-0862">Zinc</keyword>
<dbReference type="EC" id="2.7.1.107" evidence="12"/>
<dbReference type="PROSITE" id="PS50146">
    <property type="entry name" value="DAGK"/>
    <property type="match status" value="1"/>
</dbReference>
<dbReference type="InterPro" id="IPR017438">
    <property type="entry name" value="ATP-NAD_kinase_N"/>
</dbReference>
<reference evidence="14" key="1">
    <citation type="submission" date="2022-08" db="UniProtKB">
        <authorList>
            <consortium name="EnsemblMetazoa"/>
        </authorList>
    </citation>
    <scope>IDENTIFICATION</scope>
    <source>
        <strain evidence="14">Dongola</strain>
    </source>
</reference>
<feature type="region of interest" description="Disordered" evidence="13">
    <location>
        <begin position="1"/>
        <end position="77"/>
    </location>
</feature>
<feature type="compositionally biased region" description="Low complexity" evidence="13">
    <location>
        <begin position="1416"/>
        <end position="1437"/>
    </location>
</feature>
<dbReference type="GeneID" id="120905486"/>
<feature type="compositionally biased region" description="Low complexity" evidence="13">
    <location>
        <begin position="56"/>
        <end position="65"/>
    </location>
</feature>
<dbReference type="InterPro" id="IPR000756">
    <property type="entry name" value="Diacylglycerol_kin_accessory"/>
</dbReference>
<evidence type="ECO:0000256" key="13">
    <source>
        <dbReference type="SAM" id="MobiDB-lite"/>
    </source>
</evidence>
<dbReference type="Pfam" id="PF00781">
    <property type="entry name" value="DAGK_cat"/>
    <property type="match status" value="1"/>
</dbReference>
<comment type="similarity">
    <text evidence="2 12">Belongs to the eukaryotic diacylglycerol kinase family.</text>
</comment>
<evidence type="ECO:0000256" key="5">
    <source>
        <dbReference type="ARBA" id="ARBA00022737"/>
    </source>
</evidence>
<evidence type="ECO:0000313" key="14">
    <source>
        <dbReference type="EnsemblMetazoa" id="AARA016629-PB"/>
    </source>
</evidence>
<dbReference type="GO" id="GO:0005524">
    <property type="term" value="F:ATP binding"/>
    <property type="evidence" value="ECO:0007669"/>
    <property type="project" value="UniProtKB-KW"/>
</dbReference>
<keyword evidence="3 12" id="KW-0808">Transferase</keyword>
<dbReference type="InterPro" id="IPR002110">
    <property type="entry name" value="Ankyrin_rpt"/>
</dbReference>
<comment type="catalytic activity">
    <reaction evidence="1 12">
        <text>a 1,2-diacyl-sn-glycerol + ATP = a 1,2-diacyl-sn-glycero-3-phosphate + ADP + H(+)</text>
        <dbReference type="Rhea" id="RHEA:10272"/>
        <dbReference type="ChEBI" id="CHEBI:15378"/>
        <dbReference type="ChEBI" id="CHEBI:17815"/>
        <dbReference type="ChEBI" id="CHEBI:30616"/>
        <dbReference type="ChEBI" id="CHEBI:58608"/>
        <dbReference type="ChEBI" id="CHEBI:456216"/>
        <dbReference type="EC" id="2.7.1.107"/>
    </reaction>
</comment>
<evidence type="ECO:0000313" key="15">
    <source>
        <dbReference type="Proteomes" id="UP000075840"/>
    </source>
</evidence>
<dbReference type="EMBL" id="APCN01005661">
    <property type="status" value="NOT_ANNOTATED_CDS"/>
    <property type="molecule type" value="Genomic_DNA"/>
</dbReference>
<proteinExistence type="inferred from homology"/>
<feature type="compositionally biased region" description="Acidic residues" evidence="13">
    <location>
        <begin position="170"/>
        <end position="191"/>
    </location>
</feature>
<dbReference type="GO" id="GO:0005886">
    <property type="term" value="C:plasma membrane"/>
    <property type="evidence" value="ECO:0007669"/>
    <property type="project" value="TreeGrafter"/>
</dbReference>
<dbReference type="Gene3D" id="1.25.40.20">
    <property type="entry name" value="Ankyrin repeat-containing domain"/>
    <property type="match status" value="1"/>
</dbReference>
<dbReference type="InterPro" id="IPR037607">
    <property type="entry name" value="DGK"/>
</dbReference>
<feature type="compositionally biased region" description="Gly residues" evidence="13">
    <location>
        <begin position="620"/>
        <end position="630"/>
    </location>
</feature>
<feature type="compositionally biased region" description="Polar residues" evidence="13">
    <location>
        <begin position="440"/>
        <end position="455"/>
    </location>
</feature>
<dbReference type="GO" id="GO:0007200">
    <property type="term" value="P:phospholipase C-activating G protein-coupled receptor signaling pathway"/>
    <property type="evidence" value="ECO:0007669"/>
    <property type="project" value="InterPro"/>
</dbReference>
<dbReference type="Pfam" id="PF12796">
    <property type="entry name" value="Ank_2"/>
    <property type="match status" value="1"/>
</dbReference>
<evidence type="ECO:0000256" key="8">
    <source>
        <dbReference type="ARBA" id="ARBA00022777"/>
    </source>
</evidence>
<dbReference type="GO" id="GO:0004143">
    <property type="term" value="F:ATP-dependent diacylglycerol kinase activity"/>
    <property type="evidence" value="ECO:0007669"/>
    <property type="project" value="UniProtKB-EC"/>
</dbReference>
<feature type="region of interest" description="Disordered" evidence="13">
    <location>
        <begin position="617"/>
        <end position="639"/>
    </location>
</feature>
<evidence type="ECO:0000256" key="6">
    <source>
        <dbReference type="ARBA" id="ARBA00022741"/>
    </source>
</evidence>
<dbReference type="Pfam" id="PF23578">
    <property type="entry name" value="DGKI"/>
    <property type="match status" value="1"/>
</dbReference>
<dbReference type="Pfam" id="PF00609">
    <property type="entry name" value="DAGK_acc"/>
    <property type="match status" value="1"/>
</dbReference>
<dbReference type="SMART" id="SM00046">
    <property type="entry name" value="DAGKc"/>
    <property type="match status" value="1"/>
</dbReference>
<dbReference type="SMART" id="SM00109">
    <property type="entry name" value="C1"/>
    <property type="match status" value="2"/>
</dbReference>
<dbReference type="Pfam" id="PF00130">
    <property type="entry name" value="C1_1"/>
    <property type="match status" value="1"/>
</dbReference>
<dbReference type="SMART" id="SM00248">
    <property type="entry name" value="ANK"/>
    <property type="match status" value="2"/>
</dbReference>
<dbReference type="KEGG" id="aara:120905486"/>
<dbReference type="Gene3D" id="3.40.50.10330">
    <property type="entry name" value="Probable inorganic polyphosphate/atp-NAD kinase, domain 1"/>
    <property type="match status" value="1"/>
</dbReference>
<dbReference type="InterPro" id="IPR056383">
    <property type="entry name" value="DGKI-like_dom"/>
</dbReference>
<dbReference type="Gene3D" id="2.60.200.40">
    <property type="match status" value="1"/>
</dbReference>
<feature type="compositionally biased region" description="Low complexity" evidence="13">
    <location>
        <begin position="1360"/>
        <end position="1372"/>
    </location>
</feature>
<accession>A0A2C9GPG5</accession>
<keyword evidence="5" id="KW-0677">Repeat</keyword>
<dbReference type="EnsemblMetazoa" id="AARA016629-RB">
    <property type="protein sequence ID" value="AARA016629-PB"/>
    <property type="gene ID" value="AARA016629"/>
</dbReference>
<dbReference type="VEuPathDB" id="VectorBase:AARA016629"/>
<dbReference type="GO" id="GO:0008270">
    <property type="term" value="F:zinc ion binding"/>
    <property type="evidence" value="ECO:0007669"/>
    <property type="project" value="UniProtKB-KW"/>
</dbReference>
<feature type="compositionally biased region" description="Low complexity" evidence="13">
    <location>
        <begin position="363"/>
        <end position="373"/>
    </location>
</feature>
<keyword evidence="4" id="KW-0479">Metal-binding</keyword>
<dbReference type="SMART" id="SM00045">
    <property type="entry name" value="DAGKa"/>
    <property type="match status" value="1"/>
</dbReference>
<keyword evidence="7" id="KW-0863">Zinc-finger</keyword>